<reference evidence="1 2" key="1">
    <citation type="submission" date="2018-03" db="EMBL/GenBank/DDBJ databases">
        <title>Genomic Encyclopedia of Archaeal and Bacterial Type Strains, Phase II (KMG-II): from individual species to whole genera.</title>
        <authorList>
            <person name="Goeker M."/>
        </authorList>
    </citation>
    <scope>NUCLEOTIDE SEQUENCE [LARGE SCALE GENOMIC DNA]</scope>
    <source>
        <strain evidence="1 2">DSM 43146</strain>
    </source>
</reference>
<evidence type="ECO:0000313" key="1">
    <source>
        <dbReference type="EMBL" id="PRX22569.1"/>
    </source>
</evidence>
<dbReference type="EMBL" id="PVMZ01000004">
    <property type="protein sequence ID" value="PRX22569.1"/>
    <property type="molecule type" value="Genomic_DNA"/>
</dbReference>
<proteinExistence type="predicted"/>
<name>A0A2T0KGJ8_9ACTN</name>
<protein>
    <submittedName>
        <fullName evidence="1">Uncharacterized protein</fullName>
    </submittedName>
</protein>
<sequence>MLSGMPLPVELQKRLDTPEFWRAYLFQENHLEDSDEDWDDEDVEDDTEDEPIVVEIPVGGGYALVLDIGGEFDMVDLGMRTPDSAEILEIGWDDQAHRHPDTLRWAELDLIARAAAVVDPTLRHPGPVLALAGRFVILGPADDLDAITPLMDAAYGPPPPGAGFWPRTRDWLDRADGRPHGIAWQRNPDGDWAVDQAGTDNPGRDLYSVRRSGSAFPFAAWRHLLAAAEATLAAVR</sequence>
<organism evidence="1 2">
    <name type="scientific">Actinoplanes italicus</name>
    <dbReference type="NCBI Taxonomy" id="113567"/>
    <lineage>
        <taxon>Bacteria</taxon>
        <taxon>Bacillati</taxon>
        <taxon>Actinomycetota</taxon>
        <taxon>Actinomycetes</taxon>
        <taxon>Micromonosporales</taxon>
        <taxon>Micromonosporaceae</taxon>
        <taxon>Actinoplanes</taxon>
    </lineage>
</organism>
<keyword evidence="2" id="KW-1185">Reference proteome</keyword>
<comment type="caution">
    <text evidence="1">The sequence shown here is derived from an EMBL/GenBank/DDBJ whole genome shotgun (WGS) entry which is preliminary data.</text>
</comment>
<dbReference type="Proteomes" id="UP000239415">
    <property type="component" value="Unassembled WGS sequence"/>
</dbReference>
<evidence type="ECO:0000313" key="2">
    <source>
        <dbReference type="Proteomes" id="UP000239415"/>
    </source>
</evidence>
<gene>
    <name evidence="1" type="ORF">CLV67_10496</name>
</gene>
<dbReference type="AlphaFoldDB" id="A0A2T0KGJ8"/>
<accession>A0A2T0KGJ8</accession>